<keyword evidence="6" id="KW-1133">Transmembrane helix</keyword>
<dbReference type="InterPro" id="IPR023395">
    <property type="entry name" value="MCP_dom_sf"/>
</dbReference>
<dbReference type="InterPro" id="IPR018108">
    <property type="entry name" value="MCP_transmembrane"/>
</dbReference>
<gene>
    <name evidence="11" type="primary">Ucp3</name>
    <name evidence="11" type="ORF">RHOROS_R11754</name>
</gene>
<feature type="repeat" description="Solcar" evidence="8">
    <location>
        <begin position="242"/>
        <end position="327"/>
    </location>
</feature>
<keyword evidence="12" id="KW-1185">Reference proteome</keyword>
<keyword evidence="4 8" id="KW-0812">Transmembrane</keyword>
<comment type="subcellular location">
    <subcellularLocation>
        <location evidence="1">Membrane</location>
        <topology evidence="1">Multi-pass membrane protein</topology>
    </subcellularLocation>
</comment>
<dbReference type="PROSITE" id="PS50920">
    <property type="entry name" value="SOLCAR"/>
    <property type="match status" value="3"/>
</dbReference>
<feature type="non-terminal residue" evidence="11">
    <location>
        <position position="336"/>
    </location>
</feature>
<feature type="region of interest" description="Disordered" evidence="10">
    <location>
        <begin position="215"/>
        <end position="239"/>
    </location>
</feature>
<organism evidence="11 12">
    <name type="scientific">Rhodinocichla rosea</name>
    <dbReference type="NCBI Taxonomy" id="58203"/>
    <lineage>
        <taxon>Eukaryota</taxon>
        <taxon>Metazoa</taxon>
        <taxon>Chordata</taxon>
        <taxon>Craniata</taxon>
        <taxon>Vertebrata</taxon>
        <taxon>Euteleostomi</taxon>
        <taxon>Archelosauria</taxon>
        <taxon>Archosauria</taxon>
        <taxon>Dinosauria</taxon>
        <taxon>Saurischia</taxon>
        <taxon>Theropoda</taxon>
        <taxon>Coelurosauria</taxon>
        <taxon>Aves</taxon>
        <taxon>Neognathae</taxon>
        <taxon>Neoaves</taxon>
        <taxon>Telluraves</taxon>
        <taxon>Australaves</taxon>
        <taxon>Passeriformes</taxon>
        <taxon>Thraupidae</taxon>
        <taxon>Rhodinocichla</taxon>
    </lineage>
</organism>
<keyword evidence="5" id="KW-0677">Repeat</keyword>
<evidence type="ECO:0000256" key="4">
    <source>
        <dbReference type="ARBA" id="ARBA00022692"/>
    </source>
</evidence>
<dbReference type="GO" id="GO:0055085">
    <property type="term" value="P:transmembrane transport"/>
    <property type="evidence" value="ECO:0007669"/>
    <property type="project" value="InterPro"/>
</dbReference>
<dbReference type="InterPro" id="IPR050391">
    <property type="entry name" value="Mito_Metabolite_Transporter"/>
</dbReference>
<evidence type="ECO:0000256" key="10">
    <source>
        <dbReference type="SAM" id="MobiDB-lite"/>
    </source>
</evidence>
<accession>A0A7K8S8F2</accession>
<reference evidence="11 12" key="1">
    <citation type="submission" date="2019-09" db="EMBL/GenBank/DDBJ databases">
        <title>Bird 10,000 Genomes (B10K) Project - Family phase.</title>
        <authorList>
            <person name="Zhang G."/>
        </authorList>
    </citation>
    <scope>NUCLEOTIDE SEQUENCE [LARGE SCALE GENOMIC DNA]</scope>
    <source>
        <strain evidence="11">B10K-CU-031-12</strain>
        <tissue evidence="11">Muscle</tissue>
    </source>
</reference>
<feature type="compositionally biased region" description="Pro residues" evidence="10">
    <location>
        <begin position="228"/>
        <end position="238"/>
    </location>
</feature>
<dbReference type="PANTHER" id="PTHR45618">
    <property type="entry name" value="MITOCHONDRIAL DICARBOXYLATE CARRIER-RELATED"/>
    <property type="match status" value="1"/>
</dbReference>
<feature type="repeat" description="Solcar" evidence="8">
    <location>
        <begin position="114"/>
        <end position="204"/>
    </location>
</feature>
<evidence type="ECO:0000256" key="3">
    <source>
        <dbReference type="ARBA" id="ARBA00022448"/>
    </source>
</evidence>
<evidence type="ECO:0000256" key="9">
    <source>
        <dbReference type="RuleBase" id="RU000488"/>
    </source>
</evidence>
<proteinExistence type="inferred from homology"/>
<evidence type="ECO:0000256" key="5">
    <source>
        <dbReference type="ARBA" id="ARBA00022737"/>
    </source>
</evidence>
<evidence type="ECO:0000313" key="11">
    <source>
        <dbReference type="EMBL" id="NXF25864.1"/>
    </source>
</evidence>
<keyword evidence="3 9" id="KW-0813">Transport</keyword>
<dbReference type="PRINTS" id="PR00784">
    <property type="entry name" value="MTUNCOUPLING"/>
</dbReference>
<dbReference type="Proteomes" id="UP000574210">
    <property type="component" value="Unassembled WGS sequence"/>
</dbReference>
<comment type="similarity">
    <text evidence="2 9">Belongs to the mitochondrial carrier (TC 2.A.29) family.</text>
</comment>
<evidence type="ECO:0000256" key="2">
    <source>
        <dbReference type="ARBA" id="ARBA00006375"/>
    </source>
</evidence>
<protein>
    <submittedName>
        <fullName evidence="11">UCP3 protein</fullName>
    </submittedName>
</protein>
<feature type="repeat" description="Solcar" evidence="8">
    <location>
        <begin position="11"/>
        <end position="105"/>
    </location>
</feature>
<evidence type="ECO:0000256" key="1">
    <source>
        <dbReference type="ARBA" id="ARBA00004141"/>
    </source>
</evidence>
<dbReference type="GO" id="GO:0016020">
    <property type="term" value="C:membrane"/>
    <property type="evidence" value="ECO:0007669"/>
    <property type="project" value="UniProtKB-SubCell"/>
</dbReference>
<evidence type="ECO:0000313" key="12">
    <source>
        <dbReference type="Proteomes" id="UP000574210"/>
    </source>
</evidence>
<evidence type="ECO:0000256" key="8">
    <source>
        <dbReference type="PROSITE-ProRule" id="PRU00282"/>
    </source>
</evidence>
<comment type="caution">
    <text evidence="11">The sequence shown here is derived from an EMBL/GenBank/DDBJ whole genome shotgun (WGS) entry which is preliminary data.</text>
</comment>
<dbReference type="Pfam" id="PF00153">
    <property type="entry name" value="Mito_carr"/>
    <property type="match status" value="3"/>
</dbReference>
<keyword evidence="7 8" id="KW-0472">Membrane</keyword>
<dbReference type="InterPro" id="IPR002067">
    <property type="entry name" value="MCP"/>
</dbReference>
<evidence type="ECO:0000256" key="6">
    <source>
        <dbReference type="ARBA" id="ARBA00022989"/>
    </source>
</evidence>
<feature type="non-terminal residue" evidence="11">
    <location>
        <position position="1"/>
    </location>
</feature>
<dbReference type="AlphaFoldDB" id="A0A7K8S8F2"/>
<dbReference type="SUPFAM" id="SSF103506">
    <property type="entry name" value="Mitochondrial carrier"/>
    <property type="match status" value="1"/>
</dbReference>
<dbReference type="Gene3D" id="1.50.40.10">
    <property type="entry name" value="Mitochondrial carrier domain"/>
    <property type="match status" value="1"/>
</dbReference>
<dbReference type="EMBL" id="VWYZ01000490">
    <property type="protein sequence ID" value="NXF25864.1"/>
    <property type="molecule type" value="Genomic_DNA"/>
</dbReference>
<name>A0A7K8S8F2_9PASS</name>
<sequence>MVGLKPPEVPPPAAVKFISAGMAGCIADLCTFPLDTAKVRLQIQGEVRIPRTVSSVEYRGVLGTLSTMVRTEGARSLYSGLAAGLQRQMSFASIRIGLYDSVKQLYTPKGAENTGMATRLLAGCTTGAVAVACAQPTDVVKVRFQASGAQSESARRYSGTVDAYRTIAREEGVRGLWRGTLPNIARNAIINCGELVTYDLLKDALLRAQLMTGEGGTGRGGHGQAPPLSLPRPTPGSAPPSDNVPCHFVAAFGAGFCATVVASPVDVVKTRYMNASPGQYRSALSCLLALLMQDGPAGLYKGFVPSFLRLGSWNVVMFVSYEQLQRLMVLARPAPA</sequence>
<evidence type="ECO:0000256" key="7">
    <source>
        <dbReference type="ARBA" id="ARBA00023136"/>
    </source>
</evidence>